<reference evidence="3" key="1">
    <citation type="submission" date="2025-08" db="UniProtKB">
        <authorList>
            <consortium name="RefSeq"/>
        </authorList>
    </citation>
    <scope>IDENTIFICATION</scope>
</reference>
<evidence type="ECO:0000313" key="3">
    <source>
        <dbReference type="RefSeq" id="XP_011083343.1"/>
    </source>
</evidence>
<accession>A0A6I9TQA6</accession>
<dbReference type="Pfam" id="PF17921">
    <property type="entry name" value="Integrase_H2C2"/>
    <property type="match status" value="1"/>
</dbReference>
<sequence length="146" mass="16950">MTGINYRKVTVMIRETTAITTKLDVKTVDESKSWKDEIARYLREGSLPDDPIQAKRIKFKAVYFTLVSDQLYKRTVDGPLLKCLDDEKSKNVMKEIHEGSCENHSGARLLAQKVIRQGYVCSKMTRDTREYVRKCDNCQRYPSLIH</sequence>
<organism evidence="2 3">
    <name type="scientific">Sesamum indicum</name>
    <name type="common">Oriental sesame</name>
    <name type="synonym">Sesamum orientale</name>
    <dbReference type="NCBI Taxonomy" id="4182"/>
    <lineage>
        <taxon>Eukaryota</taxon>
        <taxon>Viridiplantae</taxon>
        <taxon>Streptophyta</taxon>
        <taxon>Embryophyta</taxon>
        <taxon>Tracheophyta</taxon>
        <taxon>Spermatophyta</taxon>
        <taxon>Magnoliopsida</taxon>
        <taxon>eudicotyledons</taxon>
        <taxon>Gunneridae</taxon>
        <taxon>Pentapetalae</taxon>
        <taxon>asterids</taxon>
        <taxon>lamiids</taxon>
        <taxon>Lamiales</taxon>
        <taxon>Pedaliaceae</taxon>
        <taxon>Sesamum</taxon>
    </lineage>
</organism>
<dbReference type="PANTHER" id="PTHR48475">
    <property type="entry name" value="RIBONUCLEASE H"/>
    <property type="match status" value="1"/>
</dbReference>
<dbReference type="Gene3D" id="1.10.340.70">
    <property type="match status" value="1"/>
</dbReference>
<dbReference type="OrthoDB" id="912579at2759"/>
<dbReference type="AlphaFoldDB" id="A0A6I9TQA6"/>
<dbReference type="KEGG" id="sind:105165884"/>
<dbReference type="InParanoid" id="A0A6I9TQA6"/>
<protein>
    <submittedName>
        <fullName evidence="3">Uncharacterized protein LOC105165884</fullName>
    </submittedName>
</protein>
<gene>
    <name evidence="3" type="primary">LOC105165884</name>
</gene>
<dbReference type="RefSeq" id="XP_011083343.1">
    <property type="nucleotide sequence ID" value="XM_011085041.1"/>
</dbReference>
<keyword evidence="2" id="KW-1185">Reference proteome</keyword>
<dbReference type="InterPro" id="IPR041588">
    <property type="entry name" value="Integrase_H2C2"/>
</dbReference>
<dbReference type="PANTHER" id="PTHR48475:SF2">
    <property type="entry name" value="RIBONUCLEASE H"/>
    <property type="match status" value="1"/>
</dbReference>
<dbReference type="Proteomes" id="UP000504604">
    <property type="component" value="Linkage group LG7"/>
</dbReference>
<evidence type="ECO:0000313" key="2">
    <source>
        <dbReference type="Proteomes" id="UP000504604"/>
    </source>
</evidence>
<name>A0A6I9TQA6_SESIN</name>
<feature type="domain" description="Integrase zinc-binding" evidence="1">
    <location>
        <begin position="86"/>
        <end position="141"/>
    </location>
</feature>
<dbReference type="GeneID" id="105165884"/>
<proteinExistence type="predicted"/>
<evidence type="ECO:0000259" key="1">
    <source>
        <dbReference type="Pfam" id="PF17921"/>
    </source>
</evidence>